<sequence>MDQNLPESTTTNLQSQSTKSNSLLIALLSILLLLSCIIAGFFVYQTQNLVKEITKLRNSASTNSPTPWIQPESTLVDFKYPLSDSDGYMPVMYTMRIPQNYNLYGPMTCSNVRVKWMNLVFGRQFKNGSTAEIDIYFTEFRNNIKQTLENFISEFSDPCPPEIKKFTYSNTDKIIINDINAYKIILNEYTYNFLKSPKTNQIYVMKYKNDVDKTTELFDQILSTFKFTGSEPVSCTKEAKLCPDGTSVGRTGPNCEFAPCPN</sequence>
<proteinExistence type="predicted"/>
<dbReference type="AlphaFoldDB" id="A0A0G0CN16"/>
<feature type="transmembrane region" description="Helical" evidence="1">
    <location>
        <begin position="23"/>
        <end position="44"/>
    </location>
</feature>
<keyword evidence="1" id="KW-0812">Transmembrane</keyword>
<evidence type="ECO:0000256" key="1">
    <source>
        <dbReference type="SAM" id="Phobius"/>
    </source>
</evidence>
<gene>
    <name evidence="2" type="ORF">UR35_C0006G0052</name>
</gene>
<accession>A0A0G0CN16</accession>
<comment type="caution">
    <text evidence="2">The sequence shown here is derived from an EMBL/GenBank/DDBJ whole genome shotgun (WGS) entry which is preliminary data.</text>
</comment>
<dbReference type="Proteomes" id="UP000034778">
    <property type="component" value="Unassembled WGS sequence"/>
</dbReference>
<evidence type="ECO:0000313" key="3">
    <source>
        <dbReference type="Proteomes" id="UP000034778"/>
    </source>
</evidence>
<organism evidence="2 3">
    <name type="scientific">Candidatus Woesebacteria bacterium GW2011_GWB1_33_22</name>
    <dbReference type="NCBI Taxonomy" id="1618566"/>
    <lineage>
        <taxon>Bacteria</taxon>
        <taxon>Candidatus Woeseibacteriota</taxon>
    </lineage>
</organism>
<keyword evidence="1" id="KW-1133">Transmembrane helix</keyword>
<protein>
    <submittedName>
        <fullName evidence="2">Uncharacterized protein</fullName>
    </submittedName>
</protein>
<dbReference type="EMBL" id="LBOW01000006">
    <property type="protein sequence ID" value="KKP44817.1"/>
    <property type="molecule type" value="Genomic_DNA"/>
</dbReference>
<dbReference type="STRING" id="1618566.UR35_C0006G0052"/>
<name>A0A0G0CN16_9BACT</name>
<evidence type="ECO:0000313" key="2">
    <source>
        <dbReference type="EMBL" id="KKP44817.1"/>
    </source>
</evidence>
<keyword evidence="1" id="KW-0472">Membrane</keyword>
<reference evidence="2 3" key="1">
    <citation type="journal article" date="2015" name="Nature">
        <title>rRNA introns, odd ribosomes, and small enigmatic genomes across a large radiation of phyla.</title>
        <authorList>
            <person name="Brown C.T."/>
            <person name="Hug L.A."/>
            <person name="Thomas B.C."/>
            <person name="Sharon I."/>
            <person name="Castelle C.J."/>
            <person name="Singh A."/>
            <person name="Wilkins M.J."/>
            <person name="Williams K.H."/>
            <person name="Banfield J.F."/>
        </authorList>
    </citation>
    <scope>NUCLEOTIDE SEQUENCE [LARGE SCALE GENOMIC DNA]</scope>
</reference>